<gene>
    <name evidence="2" type="ORF">HPP92_020852</name>
</gene>
<dbReference type="PANTHER" id="PTHR31551:SF1">
    <property type="entry name" value="COILED-COIL DOMAIN-CONTAINING PROTEIN 12"/>
    <property type="match status" value="1"/>
</dbReference>
<proteinExistence type="predicted"/>
<feature type="region of interest" description="Disordered" evidence="1">
    <location>
        <begin position="192"/>
        <end position="215"/>
    </location>
</feature>
<feature type="region of interest" description="Disordered" evidence="1">
    <location>
        <begin position="26"/>
        <end position="70"/>
    </location>
</feature>
<dbReference type="PANTHER" id="PTHR31551">
    <property type="entry name" value="PRE-MRNA-SPLICING FACTOR CWF18"/>
    <property type="match status" value="1"/>
</dbReference>
<protein>
    <recommendedName>
        <fullName evidence="4">Coiled-coil domain-containing protein 12</fullName>
    </recommendedName>
</protein>
<evidence type="ECO:0000313" key="2">
    <source>
        <dbReference type="EMBL" id="KAG0460555.1"/>
    </source>
</evidence>
<dbReference type="GO" id="GO:0005684">
    <property type="term" value="C:U2-type spliceosomal complex"/>
    <property type="evidence" value="ECO:0007669"/>
    <property type="project" value="TreeGrafter"/>
</dbReference>
<dbReference type="Proteomes" id="UP000636800">
    <property type="component" value="Chromosome 11"/>
</dbReference>
<dbReference type="GO" id="GO:0071014">
    <property type="term" value="C:post-mRNA release spliceosomal complex"/>
    <property type="evidence" value="ECO:0007669"/>
    <property type="project" value="TreeGrafter"/>
</dbReference>
<evidence type="ECO:0008006" key="4">
    <source>
        <dbReference type="Google" id="ProtNLM"/>
    </source>
</evidence>
<evidence type="ECO:0000256" key="1">
    <source>
        <dbReference type="SAM" id="MobiDB-lite"/>
    </source>
</evidence>
<name>A0A835UH02_VANPL</name>
<accession>A0A835UH02</accession>
<reference evidence="2 3" key="1">
    <citation type="journal article" date="2020" name="Nat. Food">
        <title>A phased Vanilla planifolia genome enables genetic improvement of flavour and production.</title>
        <authorList>
            <person name="Hasing T."/>
            <person name="Tang H."/>
            <person name="Brym M."/>
            <person name="Khazi F."/>
            <person name="Huang T."/>
            <person name="Chambers A.H."/>
        </authorList>
    </citation>
    <scope>NUCLEOTIDE SEQUENCE [LARGE SCALE GENOMIC DNA]</scope>
    <source>
        <tissue evidence="2">Leaf</tissue>
    </source>
</reference>
<feature type="compositionally biased region" description="Basic and acidic residues" evidence="1">
    <location>
        <begin position="35"/>
        <end position="56"/>
    </location>
</feature>
<dbReference type="InterPro" id="IPR013169">
    <property type="entry name" value="mRNA_splic_Cwf18-like"/>
</dbReference>
<dbReference type="Pfam" id="PF08315">
    <property type="entry name" value="cwf18"/>
    <property type="match status" value="1"/>
</dbReference>
<evidence type="ECO:0000313" key="3">
    <source>
        <dbReference type="Proteomes" id="UP000636800"/>
    </source>
</evidence>
<keyword evidence="3" id="KW-1185">Reference proteome</keyword>
<organism evidence="2 3">
    <name type="scientific">Vanilla planifolia</name>
    <name type="common">Vanilla</name>
    <dbReference type="NCBI Taxonomy" id="51239"/>
    <lineage>
        <taxon>Eukaryota</taxon>
        <taxon>Viridiplantae</taxon>
        <taxon>Streptophyta</taxon>
        <taxon>Embryophyta</taxon>
        <taxon>Tracheophyta</taxon>
        <taxon>Spermatophyta</taxon>
        <taxon>Magnoliopsida</taxon>
        <taxon>Liliopsida</taxon>
        <taxon>Asparagales</taxon>
        <taxon>Orchidaceae</taxon>
        <taxon>Vanilloideae</taxon>
        <taxon>Vanilleae</taxon>
        <taxon>Vanilla</taxon>
    </lineage>
</organism>
<sequence>MEEDPIDQVTNARRERLMALRAAKEYASMPDADGDGNKNNKMEESTTNDYEQKVAETIEEGSTEQASAARKERLMALKTANELLSTTDDITKNNGRLEGTEENGENIRVAETIEDGSTEQASAAWKERLMALKTAKELLSTTDDITNNNGRLEGTEENGENIAPNMKFRNYLPHDIHLQEGKLASVELPKFEDPVAPTPQPSEKTEDPFVNIAPKKPNWDLRRDVQKRLDKLERRTQKALYELMLEQEKDKGVTELANGGYAD</sequence>
<dbReference type="AlphaFoldDB" id="A0A835UH02"/>
<dbReference type="EMBL" id="JADCNL010000011">
    <property type="protein sequence ID" value="KAG0460555.1"/>
    <property type="molecule type" value="Genomic_DNA"/>
</dbReference>
<comment type="caution">
    <text evidence="2">The sequence shown here is derived from an EMBL/GenBank/DDBJ whole genome shotgun (WGS) entry which is preliminary data.</text>
</comment>